<proteinExistence type="predicted"/>
<name>A0A7X1BVE5_9ENTR</name>
<dbReference type="EMBL" id="JACLAG010000010">
    <property type="protein sequence ID" value="MBC2622736.1"/>
    <property type="molecule type" value="Genomic_DNA"/>
</dbReference>
<gene>
    <name evidence="1" type="ORF">H7I73_24150</name>
</gene>
<protein>
    <submittedName>
        <fullName evidence="1">Uncharacterized protein</fullName>
    </submittedName>
</protein>
<organism evidence="1 2">
    <name type="scientific">Citrobacter cronae</name>
    <dbReference type="NCBI Taxonomy" id="1748967"/>
    <lineage>
        <taxon>Bacteria</taxon>
        <taxon>Pseudomonadati</taxon>
        <taxon>Pseudomonadota</taxon>
        <taxon>Gammaproteobacteria</taxon>
        <taxon>Enterobacterales</taxon>
        <taxon>Enterobacteriaceae</taxon>
        <taxon>Citrobacter</taxon>
        <taxon>Citrobacter freundii complex</taxon>
    </lineage>
</organism>
<dbReference type="AlphaFoldDB" id="A0A7X1BVE5"/>
<dbReference type="Proteomes" id="UP000548504">
    <property type="component" value="Unassembled WGS sequence"/>
</dbReference>
<evidence type="ECO:0000313" key="2">
    <source>
        <dbReference type="Proteomes" id="UP000548504"/>
    </source>
</evidence>
<evidence type="ECO:0000313" key="1">
    <source>
        <dbReference type="EMBL" id="MBC2622736.1"/>
    </source>
</evidence>
<accession>A0A7X1BVE5</accession>
<sequence length="83" mass="9473">MAQIVLNRANFIREMTAGKFDEYIIYVEGKEHYIVARCADGTELVLGTIGYDRRTWSNIIPPADFLRECGVLSFHVQYLKASS</sequence>
<reference evidence="1 2" key="1">
    <citation type="submission" date="2020-08" db="EMBL/GenBank/DDBJ databases">
        <title>Emergence and comparative genomics analysis of Citrobacter in Fennec fox imported from North Africa to China.</title>
        <authorList>
            <person name="Zheng B."/>
        </authorList>
    </citation>
    <scope>NUCLEOTIDE SEQUENCE [LARGE SCALE GENOMIC DNA]</scope>
    <source>
        <strain evidence="1 2">FF141</strain>
    </source>
</reference>
<comment type="caution">
    <text evidence="1">The sequence shown here is derived from an EMBL/GenBank/DDBJ whole genome shotgun (WGS) entry which is preliminary data.</text>
</comment>
<dbReference type="RefSeq" id="WP_139239846.1">
    <property type="nucleotide sequence ID" value="NZ_JACLAG010000010.1"/>
</dbReference>